<evidence type="ECO:0000313" key="1">
    <source>
        <dbReference type="EMBL" id="MEM0542445.1"/>
    </source>
</evidence>
<dbReference type="Pfam" id="PF06074">
    <property type="entry name" value="Portal_Mu"/>
    <property type="match status" value="1"/>
</dbReference>
<accession>A0ABU9N403</accession>
<dbReference type="EMBL" id="JBCGDO010000007">
    <property type="protein sequence ID" value="MEM0542445.1"/>
    <property type="molecule type" value="Genomic_DNA"/>
</dbReference>
<reference evidence="1 2" key="1">
    <citation type="submission" date="2024-03" db="EMBL/GenBank/DDBJ databases">
        <title>Two novel species of the genus Flavobacterium exhibiting potentially degradation of complex polysaccharides.</title>
        <authorList>
            <person name="Lian X."/>
        </authorList>
    </citation>
    <scope>NUCLEOTIDE SEQUENCE [LARGE SCALE GENOMIC DNA]</scope>
    <source>
        <strain evidence="2">j3</strain>
    </source>
</reference>
<proteinExistence type="predicted"/>
<gene>
    <name evidence="1" type="ORF">WFZ85_07435</name>
</gene>
<organism evidence="1 2">
    <name type="scientific">Flavobacterium aureirubrum</name>
    <dbReference type="NCBI Taxonomy" id="3133147"/>
    <lineage>
        <taxon>Bacteria</taxon>
        <taxon>Pseudomonadati</taxon>
        <taxon>Bacteroidota</taxon>
        <taxon>Flavobacteriia</taxon>
        <taxon>Flavobacteriales</taxon>
        <taxon>Flavobacteriaceae</taxon>
        <taxon>Flavobacterium</taxon>
    </lineage>
</organism>
<evidence type="ECO:0000313" key="2">
    <source>
        <dbReference type="Proteomes" id="UP001460072"/>
    </source>
</evidence>
<sequence length="424" mass="48389">MHKNRNKNRTQSPIKGITKSTVNLSGNAIGKKVTLSGADTQNIEKVTKLMVDVIRRQRRLWRKELNDWQASRFARYQAEVPKTYLMQELYQDVMLDGHLTGITGNRTLRTTNKDYIFTIDGIKDDALTELIKDKEWFENIIQWAHESTYYGYSLIWVKDFEKGNIKEVELIERGLVVPEHKVLLYDINADKGIDYSTIKDILLYAQFYDNVGLLEKAAVYTILKRHSWGSWDEFEELFGIPIRIAKIASQSETVKNEVAGWLEEMGSAPYGVFPIGTEVDIKENSKTDSFNVFFQKIKALDAELSKLVLHQTMTTENGSSKAQGSVHENTLEEVIYADEKKELAFLNNRLVPAMRLLGYKIPDKAKIAVEKTTDPNDQIKIDGVLLGAGYVLTQDYIEETYGVEVESMPGATQEVKNPDNTKKR</sequence>
<keyword evidence="2" id="KW-1185">Reference proteome</keyword>
<dbReference type="InterPro" id="IPR009279">
    <property type="entry name" value="Portal_Mu"/>
</dbReference>
<dbReference type="RefSeq" id="WP_342695655.1">
    <property type="nucleotide sequence ID" value="NZ_JBCGDO010000007.1"/>
</dbReference>
<dbReference type="Proteomes" id="UP001460072">
    <property type="component" value="Unassembled WGS sequence"/>
</dbReference>
<comment type="caution">
    <text evidence="1">The sequence shown here is derived from an EMBL/GenBank/DDBJ whole genome shotgun (WGS) entry which is preliminary data.</text>
</comment>
<protein>
    <submittedName>
        <fullName evidence="1">DUF935 family protein</fullName>
    </submittedName>
</protein>
<name>A0ABU9N403_9FLAO</name>